<protein>
    <submittedName>
        <fullName evidence="1">Uncharacterized protein</fullName>
    </submittedName>
</protein>
<reference evidence="1 2" key="1">
    <citation type="journal article" date="2023" name="Sci. Data">
        <title>Genome assembly of the Korean intertidal mud-creeper Batillaria attramentaria.</title>
        <authorList>
            <person name="Patra A.K."/>
            <person name="Ho P.T."/>
            <person name="Jun S."/>
            <person name="Lee S.J."/>
            <person name="Kim Y."/>
            <person name="Won Y.J."/>
        </authorList>
    </citation>
    <scope>NUCLEOTIDE SEQUENCE [LARGE SCALE GENOMIC DNA]</scope>
    <source>
        <strain evidence="1">Wonlab-2016</strain>
    </source>
</reference>
<evidence type="ECO:0000313" key="2">
    <source>
        <dbReference type="Proteomes" id="UP001519460"/>
    </source>
</evidence>
<proteinExistence type="predicted"/>
<sequence>MAAERSSHFVVPQNVKTSGFHVRSVFRQVLPSGNQLGWPVASLHFFVLRPLSDLSLMLL</sequence>
<organism evidence="1 2">
    <name type="scientific">Batillaria attramentaria</name>
    <dbReference type="NCBI Taxonomy" id="370345"/>
    <lineage>
        <taxon>Eukaryota</taxon>
        <taxon>Metazoa</taxon>
        <taxon>Spiralia</taxon>
        <taxon>Lophotrochozoa</taxon>
        <taxon>Mollusca</taxon>
        <taxon>Gastropoda</taxon>
        <taxon>Caenogastropoda</taxon>
        <taxon>Sorbeoconcha</taxon>
        <taxon>Cerithioidea</taxon>
        <taxon>Batillariidae</taxon>
        <taxon>Batillaria</taxon>
    </lineage>
</organism>
<keyword evidence="2" id="KW-1185">Reference proteome</keyword>
<dbReference type="EMBL" id="JACVVK020000103">
    <property type="protein sequence ID" value="KAK7492441.1"/>
    <property type="molecule type" value="Genomic_DNA"/>
</dbReference>
<feature type="non-terminal residue" evidence="1">
    <location>
        <position position="59"/>
    </location>
</feature>
<dbReference type="Proteomes" id="UP001519460">
    <property type="component" value="Unassembled WGS sequence"/>
</dbReference>
<gene>
    <name evidence="1" type="ORF">BaRGS_00016314</name>
</gene>
<evidence type="ECO:0000313" key="1">
    <source>
        <dbReference type="EMBL" id="KAK7492441.1"/>
    </source>
</evidence>
<name>A0ABD0KZK1_9CAEN</name>
<dbReference type="AlphaFoldDB" id="A0ABD0KZK1"/>
<comment type="caution">
    <text evidence="1">The sequence shown here is derived from an EMBL/GenBank/DDBJ whole genome shotgun (WGS) entry which is preliminary data.</text>
</comment>
<accession>A0ABD0KZK1</accession>